<dbReference type="InterPro" id="IPR015815">
    <property type="entry name" value="HIBADH-related"/>
</dbReference>
<dbReference type="Gene3D" id="1.10.1040.10">
    <property type="entry name" value="N-(1-d-carboxylethyl)-l-norvaline Dehydrogenase, domain 2"/>
    <property type="match status" value="1"/>
</dbReference>
<feature type="compositionally biased region" description="Basic and acidic residues" evidence="3">
    <location>
        <begin position="273"/>
        <end position="282"/>
    </location>
</feature>
<dbReference type="InterPro" id="IPR036291">
    <property type="entry name" value="NAD(P)-bd_dom_sf"/>
</dbReference>
<dbReference type="Gene3D" id="3.40.50.720">
    <property type="entry name" value="NAD(P)-binding Rossmann-like Domain"/>
    <property type="match status" value="1"/>
</dbReference>
<evidence type="ECO:0000256" key="1">
    <source>
        <dbReference type="ARBA" id="ARBA00023002"/>
    </source>
</evidence>
<comment type="caution">
    <text evidence="6">The sequence shown here is derived from an EMBL/GenBank/DDBJ whole genome shotgun (WGS) entry which is preliminary data.</text>
</comment>
<dbReference type="PANTHER" id="PTHR43580:SF2">
    <property type="entry name" value="CYTOKINE-LIKE NUCLEAR FACTOR N-PAC"/>
    <property type="match status" value="1"/>
</dbReference>
<dbReference type="PIRSF" id="PIRSF000103">
    <property type="entry name" value="HIBADH"/>
    <property type="match status" value="1"/>
</dbReference>
<dbReference type="SUPFAM" id="SSF48179">
    <property type="entry name" value="6-phosphogluconate dehydrogenase C-terminal domain-like"/>
    <property type="match status" value="1"/>
</dbReference>
<feature type="domain" description="6-phosphogluconate dehydrogenase NADP-binding" evidence="4">
    <location>
        <begin position="5"/>
        <end position="129"/>
    </location>
</feature>
<dbReference type="GO" id="GO:0016491">
    <property type="term" value="F:oxidoreductase activity"/>
    <property type="evidence" value="ECO:0007669"/>
    <property type="project" value="UniProtKB-KW"/>
</dbReference>
<dbReference type="PANTHER" id="PTHR43580">
    <property type="entry name" value="OXIDOREDUCTASE GLYR1-RELATED"/>
    <property type="match status" value="1"/>
</dbReference>
<dbReference type="Pfam" id="PF09130">
    <property type="entry name" value="DUF1932"/>
    <property type="match status" value="1"/>
</dbReference>
<dbReference type="GO" id="GO:0050661">
    <property type="term" value="F:NADP binding"/>
    <property type="evidence" value="ECO:0007669"/>
    <property type="project" value="InterPro"/>
</dbReference>
<evidence type="ECO:0008006" key="7">
    <source>
        <dbReference type="Google" id="ProtNLM"/>
    </source>
</evidence>
<feature type="region of interest" description="Disordered" evidence="3">
    <location>
        <begin position="271"/>
        <end position="295"/>
    </location>
</feature>
<evidence type="ECO:0000256" key="2">
    <source>
        <dbReference type="PIRSR" id="PIRSR000103-1"/>
    </source>
</evidence>
<organism evidence="6">
    <name type="scientific">OCS116 cluster bacterium</name>
    <dbReference type="NCBI Taxonomy" id="2030921"/>
    <lineage>
        <taxon>Bacteria</taxon>
        <taxon>Pseudomonadati</taxon>
        <taxon>Pseudomonadota</taxon>
        <taxon>Alphaproteobacteria</taxon>
        <taxon>OCS116 cluster</taxon>
    </lineage>
</organism>
<dbReference type="SUPFAM" id="SSF51735">
    <property type="entry name" value="NAD(P)-binding Rossmann-fold domains"/>
    <property type="match status" value="1"/>
</dbReference>
<accession>A0A2A4Z0Y5</accession>
<protein>
    <recommendedName>
        <fullName evidence="7">6-phosphogluconate dehydrogenase</fullName>
    </recommendedName>
</protein>
<feature type="active site" evidence="2">
    <location>
        <position position="175"/>
    </location>
</feature>
<dbReference type="InterPro" id="IPR013328">
    <property type="entry name" value="6PGD_dom2"/>
</dbReference>
<feature type="compositionally biased region" description="Polar residues" evidence="3">
    <location>
        <begin position="283"/>
        <end position="295"/>
    </location>
</feature>
<dbReference type="InterPro" id="IPR008927">
    <property type="entry name" value="6-PGluconate_DH-like_C_sf"/>
</dbReference>
<evidence type="ECO:0000259" key="5">
    <source>
        <dbReference type="Pfam" id="PF09130"/>
    </source>
</evidence>
<reference key="1">
    <citation type="submission" date="2017-08" db="EMBL/GenBank/DDBJ databases">
        <title>A dynamic microbial community with high functional redundancy inhabits the cold, oxic subseafloor aquifer.</title>
        <authorList>
            <person name="Tully B.J."/>
            <person name="Wheat C.G."/>
            <person name="Glazer B.T."/>
            <person name="Huber J.A."/>
        </authorList>
    </citation>
    <scope>NUCLEOTIDE SEQUENCE [LARGE SCALE GENOMIC DNA]</scope>
</reference>
<sequence>MTKPNIAIISAGEMGASVAAAYTHAGYTITTILADRSPETLSRAHQAQMQDRPNLKSLLTDCDIFLSIVPPALATELATQVAAQAKASNVAFSFVECNAISPDHSNAIASLFSDTNVKFIDAGIIGGPPRVAVNQPYLPCLYVSGATCPQLNQTDGVAFRIKQLGDEIGRASGMKMSYAAITKGINSLLAGAFLTAENLGLLDELIAELSESQNELFTRATSNIQRLPADAGRWAPEMREIAQTFQSVGVPNGFHLAAAEMMQILDASPFGNETRKTRDTSRSAKQTIQGLTPHK</sequence>
<dbReference type="Pfam" id="PF03446">
    <property type="entry name" value="NAD_binding_2"/>
    <property type="match status" value="1"/>
</dbReference>
<dbReference type="InterPro" id="IPR015814">
    <property type="entry name" value="Pgluconate_DH_NAD-bd_C"/>
</dbReference>
<evidence type="ECO:0000256" key="3">
    <source>
        <dbReference type="SAM" id="MobiDB-lite"/>
    </source>
</evidence>
<name>A0A2A4Z0Y5_9PROT</name>
<evidence type="ECO:0000259" key="4">
    <source>
        <dbReference type="Pfam" id="PF03446"/>
    </source>
</evidence>
<dbReference type="AlphaFoldDB" id="A0A2A4Z0Y5"/>
<dbReference type="EMBL" id="NVUS01000012">
    <property type="protein sequence ID" value="PCJ00400.1"/>
    <property type="molecule type" value="Genomic_DNA"/>
</dbReference>
<gene>
    <name evidence="6" type="ORF">COB13_10300</name>
</gene>
<keyword evidence="1" id="KW-0560">Oxidoreductase</keyword>
<dbReference type="InterPro" id="IPR051265">
    <property type="entry name" value="HIBADH-related_NP60_sf"/>
</dbReference>
<proteinExistence type="predicted"/>
<dbReference type="InterPro" id="IPR006115">
    <property type="entry name" value="6PGDH_NADP-bd"/>
</dbReference>
<feature type="domain" description="Phosphogluconate dehydrogenase NAD-binding putative C-terminal" evidence="5">
    <location>
        <begin position="196"/>
        <end position="263"/>
    </location>
</feature>
<evidence type="ECO:0000313" key="6">
    <source>
        <dbReference type="EMBL" id="PCJ00400.1"/>
    </source>
</evidence>
<reference evidence="6" key="2">
    <citation type="journal article" date="2018" name="ISME J.">
        <title>A dynamic microbial community with high functional redundancy inhabits the cold, oxic subseafloor aquifer.</title>
        <authorList>
            <person name="Tully B.J."/>
            <person name="Wheat C.G."/>
            <person name="Glazer B.T."/>
            <person name="Huber J.A."/>
        </authorList>
    </citation>
    <scope>NUCLEOTIDE SEQUENCE</scope>
    <source>
        <strain evidence="6">NORP83</strain>
    </source>
</reference>